<dbReference type="Pfam" id="PF24035">
    <property type="entry name" value="DUF7344"/>
    <property type="match status" value="1"/>
</dbReference>
<feature type="domain" description="DUF7344" evidence="1">
    <location>
        <begin position="18"/>
        <end position="94"/>
    </location>
</feature>
<dbReference type="InterPro" id="IPR055768">
    <property type="entry name" value="DUF7344"/>
</dbReference>
<dbReference type="InterPro" id="IPR036388">
    <property type="entry name" value="WH-like_DNA-bd_sf"/>
</dbReference>
<dbReference type="RefSeq" id="WP_074792840.1">
    <property type="nucleotide sequence ID" value="NZ_FOAD01000002.1"/>
</dbReference>
<dbReference type="AlphaFoldDB" id="A0A1H7L4P1"/>
<evidence type="ECO:0000313" key="3">
    <source>
        <dbReference type="Proteomes" id="UP000183894"/>
    </source>
</evidence>
<gene>
    <name evidence="2" type="ORF">SAMN04488691_102204</name>
</gene>
<dbReference type="Proteomes" id="UP000183894">
    <property type="component" value="Unassembled WGS sequence"/>
</dbReference>
<sequence>MAKRDRPERLLADWDLVFDALSDSSRRYVLQYLYERPDPVSTRELALALACRTTDRPPDKIDVQIVEQAEVGFVHVHLPKLEAADLVEWSEDRVMLTDHAETLPLFTPSYRGVVRPEETDEE</sequence>
<protein>
    <recommendedName>
        <fullName evidence="1">DUF7344 domain-containing protein</fullName>
    </recommendedName>
</protein>
<reference evidence="2 3" key="1">
    <citation type="submission" date="2016-10" db="EMBL/GenBank/DDBJ databases">
        <authorList>
            <person name="de Groot N.N."/>
        </authorList>
    </citation>
    <scope>NUCLEOTIDE SEQUENCE [LARGE SCALE GENOMIC DNA]</scope>
    <source>
        <strain evidence="2 3">CDM_5</strain>
    </source>
</reference>
<dbReference type="InterPro" id="IPR036390">
    <property type="entry name" value="WH_DNA-bd_sf"/>
</dbReference>
<evidence type="ECO:0000259" key="1">
    <source>
        <dbReference type="Pfam" id="PF24035"/>
    </source>
</evidence>
<organism evidence="2 3">
    <name type="scientific">Haloferax larsenii</name>
    <dbReference type="NCBI Taxonomy" id="302484"/>
    <lineage>
        <taxon>Archaea</taxon>
        <taxon>Methanobacteriati</taxon>
        <taxon>Methanobacteriota</taxon>
        <taxon>Stenosarchaea group</taxon>
        <taxon>Halobacteria</taxon>
        <taxon>Halobacteriales</taxon>
        <taxon>Haloferacaceae</taxon>
        <taxon>Haloferax</taxon>
    </lineage>
</organism>
<proteinExistence type="predicted"/>
<dbReference type="EMBL" id="FOAD01000002">
    <property type="protein sequence ID" value="SEK93750.1"/>
    <property type="molecule type" value="Genomic_DNA"/>
</dbReference>
<name>A0A1H7L4P1_HALLR</name>
<accession>A0A1H7L4P1</accession>
<dbReference type="OrthoDB" id="247722at2157"/>
<evidence type="ECO:0000313" key="2">
    <source>
        <dbReference type="EMBL" id="SEK93750.1"/>
    </source>
</evidence>
<dbReference type="Gene3D" id="1.10.10.10">
    <property type="entry name" value="Winged helix-like DNA-binding domain superfamily/Winged helix DNA-binding domain"/>
    <property type="match status" value="1"/>
</dbReference>
<dbReference type="SUPFAM" id="SSF46785">
    <property type="entry name" value="Winged helix' DNA-binding domain"/>
    <property type="match status" value="1"/>
</dbReference>